<keyword evidence="5 13" id="KW-0812">Transmembrane</keyword>
<dbReference type="InterPro" id="IPR038377">
    <property type="entry name" value="Na/Glc_symporter_sf"/>
</dbReference>
<feature type="transmembrane region" description="Helical" evidence="13">
    <location>
        <begin position="349"/>
        <end position="369"/>
    </location>
</feature>
<comment type="subcellular location">
    <subcellularLocation>
        <location evidence="1">Cell membrane</location>
        <topology evidence="1">Multi-pass membrane protein</topology>
    </subcellularLocation>
</comment>
<dbReference type="InterPro" id="IPR050277">
    <property type="entry name" value="Sodium:Solute_Symporter"/>
</dbReference>
<dbReference type="EMBL" id="QNVI01000002">
    <property type="protein sequence ID" value="TDA40554.1"/>
    <property type="molecule type" value="Genomic_DNA"/>
</dbReference>
<evidence type="ECO:0000256" key="9">
    <source>
        <dbReference type="ARBA" id="ARBA00023065"/>
    </source>
</evidence>
<reference evidence="14 16" key="2">
    <citation type="journal article" date="2019" name="Nat. Microbiol.">
        <title>Wide diversity of methane and short-chain alkane metabolisms in uncultured archaea.</title>
        <authorList>
            <person name="Borrel G."/>
            <person name="Adam P.S."/>
            <person name="McKay L.J."/>
            <person name="Chen L.X."/>
            <person name="Sierra-Garcia I.N."/>
            <person name="Sieber C.M."/>
            <person name="Letourneur Q."/>
            <person name="Ghozlane A."/>
            <person name="Andersen G.L."/>
            <person name="Li W.J."/>
            <person name="Hallam S.J."/>
            <person name="Muyzer G."/>
            <person name="de Oliveira V.M."/>
            <person name="Inskeep W.P."/>
            <person name="Banfield J.F."/>
            <person name="Gribaldo S."/>
        </authorList>
    </citation>
    <scope>NUCLEOTIDE SEQUENCE [LARGE SCALE GENOMIC DNA]</scope>
    <source>
        <strain evidence="14">Verst-YHS</strain>
    </source>
</reference>
<feature type="transmembrane region" description="Helical" evidence="13">
    <location>
        <begin position="432"/>
        <end position="455"/>
    </location>
</feature>
<evidence type="ECO:0000256" key="1">
    <source>
        <dbReference type="ARBA" id="ARBA00004651"/>
    </source>
</evidence>
<dbReference type="Proteomes" id="UP000317265">
    <property type="component" value="Unassembled WGS sequence"/>
</dbReference>
<evidence type="ECO:0000256" key="11">
    <source>
        <dbReference type="ARBA" id="ARBA00023201"/>
    </source>
</evidence>
<evidence type="ECO:0000256" key="8">
    <source>
        <dbReference type="ARBA" id="ARBA00023053"/>
    </source>
</evidence>
<reference evidence="15 17" key="1">
    <citation type="journal article" date="2019" name="Nat. Microbiol.">
        <title>Expanding anaerobic alkane metabolism in the domain of Archaea.</title>
        <authorList>
            <person name="Wang Y."/>
            <person name="Wegener G."/>
            <person name="Hou J."/>
            <person name="Wang F."/>
            <person name="Xiao X."/>
        </authorList>
    </citation>
    <scope>NUCLEOTIDE SEQUENCE [LARGE SCALE GENOMIC DNA]</scope>
    <source>
        <strain evidence="15">WYZ-LMO11</strain>
    </source>
</reference>
<proteinExistence type="inferred from homology"/>
<dbReference type="GO" id="GO:0006814">
    <property type="term" value="P:sodium ion transport"/>
    <property type="evidence" value="ECO:0007669"/>
    <property type="project" value="UniProtKB-KW"/>
</dbReference>
<dbReference type="CDD" id="cd10322">
    <property type="entry name" value="SLC5sbd"/>
    <property type="match status" value="1"/>
</dbReference>
<keyword evidence="3" id="KW-0813">Transport</keyword>
<feature type="transmembrane region" description="Helical" evidence="13">
    <location>
        <begin position="154"/>
        <end position="179"/>
    </location>
</feature>
<dbReference type="AlphaFoldDB" id="A0A523BHZ8"/>
<evidence type="ECO:0000313" key="16">
    <source>
        <dbReference type="Proteomes" id="UP000316080"/>
    </source>
</evidence>
<feature type="transmembrane region" description="Helical" evidence="13">
    <location>
        <begin position="121"/>
        <end position="148"/>
    </location>
</feature>
<feature type="transmembrane region" description="Helical" evidence="13">
    <location>
        <begin position="44"/>
        <end position="67"/>
    </location>
</feature>
<evidence type="ECO:0000256" key="6">
    <source>
        <dbReference type="ARBA" id="ARBA00022847"/>
    </source>
</evidence>
<keyword evidence="7 13" id="KW-1133">Transmembrane helix</keyword>
<feature type="transmembrane region" description="Helical" evidence="13">
    <location>
        <begin position="375"/>
        <end position="399"/>
    </location>
</feature>
<feature type="transmembrane region" description="Helical" evidence="13">
    <location>
        <begin position="308"/>
        <end position="337"/>
    </location>
</feature>
<gene>
    <name evidence="15" type="ORF">DSO09_00330</name>
    <name evidence="14" type="ORF">EF809_04020</name>
</gene>
<keyword evidence="8" id="KW-0915">Sodium</keyword>
<evidence type="ECO:0000256" key="2">
    <source>
        <dbReference type="ARBA" id="ARBA00006434"/>
    </source>
</evidence>
<evidence type="ECO:0000313" key="14">
    <source>
        <dbReference type="EMBL" id="RZN56012.1"/>
    </source>
</evidence>
<keyword evidence="6" id="KW-0769">Symport</keyword>
<dbReference type="Pfam" id="PF00474">
    <property type="entry name" value="SSF"/>
    <property type="match status" value="1"/>
</dbReference>
<evidence type="ECO:0000256" key="3">
    <source>
        <dbReference type="ARBA" id="ARBA00022448"/>
    </source>
</evidence>
<feature type="transmembrane region" description="Helical" evidence="13">
    <location>
        <begin position="186"/>
        <end position="204"/>
    </location>
</feature>
<sequence>MLLEFSILLSLYMIIGTIIALFSKKFGVKSTSEYFVGNYRLGSFLASMTYAATTYSAFMMVGLVGLTYTTGIGALGFELAYLVATISILTIFSQKIWKLARERKWISPSEMISDLYESKIIGHFIAIVYLLALIPYVSAQIIGIGVIFESIGLNYGFGIIIATFLTLLWTILAGIWSVATTDAYQAILMITAAFLFLGLTIFKIPDFSIINDVGLSSFWSINTFLAYTIPWIFFAITNPQVVQRLYMPANEKVLKNMIKYFSIYGFLYTLIVVIIGMMAKGLTSIGLLPYITNRDAVTPTLLFNFNPLIASFIFISIVAAAISTADSIILSVTSSIIRDFFERRSSKNILTISNIVVIIFSLIAGLMAFLRPGFIVEMSVLSSVILIPLAPVTIIGLITNAKNLKYGALIGLISGIVFALYNALIYGPLRTFLVNIYGIPISLWILFISILPILLNYIKLKYSNYFVSSIKNRK</sequence>
<evidence type="ECO:0000313" key="17">
    <source>
        <dbReference type="Proteomes" id="UP000317265"/>
    </source>
</evidence>
<feature type="transmembrane region" description="Helical" evidence="13">
    <location>
        <begin position="406"/>
        <end position="426"/>
    </location>
</feature>
<dbReference type="PANTHER" id="PTHR48086:SF3">
    <property type="entry name" value="SODIUM_PROLINE SYMPORTER"/>
    <property type="match status" value="1"/>
</dbReference>
<keyword evidence="11" id="KW-0739">Sodium transport</keyword>
<dbReference type="PROSITE" id="PS50283">
    <property type="entry name" value="NA_SOLUT_SYMP_3"/>
    <property type="match status" value="1"/>
</dbReference>
<evidence type="ECO:0000256" key="10">
    <source>
        <dbReference type="ARBA" id="ARBA00023136"/>
    </source>
</evidence>
<dbReference type="InterPro" id="IPR001734">
    <property type="entry name" value="Na/solute_symporter"/>
</dbReference>
<comment type="caution">
    <text evidence="15">The sequence shown here is derived from an EMBL/GenBank/DDBJ whole genome shotgun (WGS) entry which is preliminary data.</text>
</comment>
<accession>A0A523BHZ8</accession>
<protein>
    <submittedName>
        <fullName evidence="15">Sodium:solute symporter family protein</fullName>
    </submittedName>
</protein>
<feature type="transmembrane region" description="Helical" evidence="13">
    <location>
        <begin position="6"/>
        <end position="23"/>
    </location>
</feature>
<feature type="transmembrane region" description="Helical" evidence="13">
    <location>
        <begin position="79"/>
        <end position="100"/>
    </location>
</feature>
<comment type="similarity">
    <text evidence="2 12">Belongs to the sodium:solute symporter (SSF) (TC 2.A.21) family.</text>
</comment>
<dbReference type="GO" id="GO:0015293">
    <property type="term" value="F:symporter activity"/>
    <property type="evidence" value="ECO:0007669"/>
    <property type="project" value="UniProtKB-KW"/>
</dbReference>
<evidence type="ECO:0000256" key="7">
    <source>
        <dbReference type="ARBA" id="ARBA00022989"/>
    </source>
</evidence>
<name>A0A523BHZ8_9CREN</name>
<keyword evidence="9" id="KW-0406">Ion transport</keyword>
<keyword evidence="4" id="KW-1003">Cell membrane</keyword>
<evidence type="ECO:0000256" key="4">
    <source>
        <dbReference type="ARBA" id="ARBA00022475"/>
    </source>
</evidence>
<evidence type="ECO:0000256" key="5">
    <source>
        <dbReference type="ARBA" id="ARBA00022692"/>
    </source>
</evidence>
<feature type="transmembrane region" description="Helical" evidence="13">
    <location>
        <begin position="224"/>
        <end position="242"/>
    </location>
</feature>
<feature type="transmembrane region" description="Helical" evidence="13">
    <location>
        <begin position="263"/>
        <end position="288"/>
    </location>
</feature>
<dbReference type="PANTHER" id="PTHR48086">
    <property type="entry name" value="SODIUM/PROLINE SYMPORTER-RELATED"/>
    <property type="match status" value="1"/>
</dbReference>
<dbReference type="Proteomes" id="UP000316080">
    <property type="component" value="Unassembled WGS sequence"/>
</dbReference>
<evidence type="ECO:0000256" key="13">
    <source>
        <dbReference type="SAM" id="Phobius"/>
    </source>
</evidence>
<organism evidence="15 17">
    <name type="scientific">Thermoproteota archaeon</name>
    <dbReference type="NCBI Taxonomy" id="2056631"/>
    <lineage>
        <taxon>Archaea</taxon>
        <taxon>Thermoproteota</taxon>
    </lineage>
</organism>
<evidence type="ECO:0000313" key="15">
    <source>
        <dbReference type="EMBL" id="TDA40554.1"/>
    </source>
</evidence>
<dbReference type="Gene3D" id="1.20.1730.10">
    <property type="entry name" value="Sodium/glucose cotransporter"/>
    <property type="match status" value="1"/>
</dbReference>
<keyword evidence="10 13" id="KW-0472">Membrane</keyword>
<dbReference type="GO" id="GO:0005886">
    <property type="term" value="C:plasma membrane"/>
    <property type="evidence" value="ECO:0007669"/>
    <property type="project" value="UniProtKB-SubCell"/>
</dbReference>
<evidence type="ECO:0000256" key="12">
    <source>
        <dbReference type="RuleBase" id="RU362091"/>
    </source>
</evidence>
<dbReference type="EMBL" id="RXIH01000032">
    <property type="protein sequence ID" value="RZN56012.1"/>
    <property type="molecule type" value="Genomic_DNA"/>
</dbReference>